<dbReference type="RefSeq" id="WP_135499469.1">
    <property type="nucleotide sequence ID" value="NZ_SRLD01000055.1"/>
</dbReference>
<evidence type="ECO:0000313" key="2">
    <source>
        <dbReference type="Proteomes" id="UP000297739"/>
    </source>
</evidence>
<keyword evidence="2" id="KW-1185">Reference proteome</keyword>
<evidence type="ECO:0000313" key="1">
    <source>
        <dbReference type="EMBL" id="TGE13430.1"/>
    </source>
</evidence>
<sequence>MSDTTLVSESFGAIHLAPEVPSTIIQWTGFANSEQLRSLMNETLRHYISETKRHKGPVGWIADLQGLGAVKPADQEWLHTDWNPRAYAAGVRYMAFVEAESVFGKISGKQYATNVMQSEEYTFHIRYLPTMAAAKAWLAEVLPITPTT</sequence>
<proteinExistence type="predicted"/>
<dbReference type="OrthoDB" id="981162at2"/>
<organism evidence="1 2">
    <name type="scientific">Hymenobacter elongatus</name>
    <dbReference type="NCBI Taxonomy" id="877208"/>
    <lineage>
        <taxon>Bacteria</taxon>
        <taxon>Pseudomonadati</taxon>
        <taxon>Bacteroidota</taxon>
        <taxon>Cytophagia</taxon>
        <taxon>Cytophagales</taxon>
        <taxon>Hymenobacteraceae</taxon>
        <taxon>Hymenobacter</taxon>
    </lineage>
</organism>
<dbReference type="EMBL" id="SRLD01000055">
    <property type="protein sequence ID" value="TGE13430.1"/>
    <property type="molecule type" value="Genomic_DNA"/>
</dbReference>
<accession>A0A4Z0PF18</accession>
<name>A0A4Z0PF18_9BACT</name>
<protein>
    <recommendedName>
        <fullName evidence="3">STAS/SEC14 domain-containing protein</fullName>
    </recommendedName>
</protein>
<dbReference type="AlphaFoldDB" id="A0A4Z0PF18"/>
<dbReference type="Proteomes" id="UP000297739">
    <property type="component" value="Unassembled WGS sequence"/>
</dbReference>
<gene>
    <name evidence="1" type="ORF">E5J99_19385</name>
</gene>
<reference evidence="1 2" key="1">
    <citation type="submission" date="2019-04" db="EMBL/GenBank/DDBJ databases">
        <authorList>
            <person name="Feng G."/>
            <person name="Zhang J."/>
            <person name="Zhu H."/>
        </authorList>
    </citation>
    <scope>NUCLEOTIDE SEQUENCE [LARGE SCALE GENOMIC DNA]</scope>
    <source>
        <strain evidence="1 2">JCM 17223</strain>
    </source>
</reference>
<evidence type="ECO:0008006" key="3">
    <source>
        <dbReference type="Google" id="ProtNLM"/>
    </source>
</evidence>
<comment type="caution">
    <text evidence="1">The sequence shown here is derived from an EMBL/GenBank/DDBJ whole genome shotgun (WGS) entry which is preliminary data.</text>
</comment>